<dbReference type="EMBL" id="JBANEI010000022">
    <property type="protein sequence ID" value="MEI2684229.1"/>
    <property type="molecule type" value="Genomic_DNA"/>
</dbReference>
<name>A0ABU8DL48_ERWAP</name>
<gene>
    <name evidence="3" type="ORF">V8N49_21560</name>
</gene>
<evidence type="ECO:0000256" key="1">
    <source>
        <dbReference type="SAM" id="SignalP"/>
    </source>
</evidence>
<comment type="caution">
    <text evidence="3">The sequence shown here is derived from an EMBL/GenBank/DDBJ whole genome shotgun (WGS) entry which is preliminary data.</text>
</comment>
<feature type="chain" id="PRO_5045767508" evidence="1">
    <location>
        <begin position="18"/>
        <end position="183"/>
    </location>
</feature>
<dbReference type="InterPro" id="IPR008258">
    <property type="entry name" value="Transglycosylase_SLT_dom_1"/>
</dbReference>
<accession>A0ABU8DL48</accession>
<feature type="domain" description="Transglycosylase SLT" evidence="2">
    <location>
        <begin position="21"/>
        <end position="137"/>
    </location>
</feature>
<sequence length="183" mass="20625">MKWFALLALAATFTSQANTQMCFTRAGKDYGIDPLLLAAISIQESSLNPRAINNTYSATQEDVCGMQVNSSHYKELKKFNITRERLLNEPCICTYAGAWVLARNFRSYGKNWDSVGIYNAGPRQKMMAVRKSYARTISGIYKVLLVRKKMTQDYLISRNISTTDNPLLSAESIASEAIKYPVR</sequence>
<dbReference type="CDD" id="cd13400">
    <property type="entry name" value="LT_IagB-like"/>
    <property type="match status" value="1"/>
</dbReference>
<proteinExistence type="predicted"/>
<evidence type="ECO:0000313" key="4">
    <source>
        <dbReference type="Proteomes" id="UP001306592"/>
    </source>
</evidence>
<keyword evidence="4" id="KW-1185">Reference proteome</keyword>
<organism evidence="3 4">
    <name type="scientific">Erwinia aphidicola</name>
    <dbReference type="NCBI Taxonomy" id="68334"/>
    <lineage>
        <taxon>Bacteria</taxon>
        <taxon>Pseudomonadati</taxon>
        <taxon>Pseudomonadota</taxon>
        <taxon>Gammaproteobacteria</taxon>
        <taxon>Enterobacterales</taxon>
        <taxon>Erwiniaceae</taxon>
        <taxon>Erwinia</taxon>
    </lineage>
</organism>
<evidence type="ECO:0000313" key="3">
    <source>
        <dbReference type="EMBL" id="MEI2684229.1"/>
    </source>
</evidence>
<feature type="signal peptide" evidence="1">
    <location>
        <begin position="1"/>
        <end position="17"/>
    </location>
</feature>
<dbReference type="Pfam" id="PF01464">
    <property type="entry name" value="SLT"/>
    <property type="match status" value="1"/>
</dbReference>
<dbReference type="Gene3D" id="1.10.530.10">
    <property type="match status" value="1"/>
</dbReference>
<reference evidence="3 4" key="1">
    <citation type="submission" date="2024-02" db="EMBL/GenBank/DDBJ databases">
        <title>First report Erwinia aphidicola in onion in Chile.</title>
        <authorList>
            <person name="Valenzuela M."/>
            <person name="Pena M."/>
            <person name="Dutta B."/>
        </authorList>
    </citation>
    <scope>NUCLEOTIDE SEQUENCE [LARGE SCALE GENOMIC DNA]</scope>
    <source>
        <strain evidence="3 4">QCJ3A</strain>
    </source>
</reference>
<dbReference type="RefSeq" id="WP_336203831.1">
    <property type="nucleotide sequence ID" value="NZ_JBANEI010000022.1"/>
</dbReference>
<evidence type="ECO:0000259" key="2">
    <source>
        <dbReference type="Pfam" id="PF01464"/>
    </source>
</evidence>
<dbReference type="SUPFAM" id="SSF53955">
    <property type="entry name" value="Lysozyme-like"/>
    <property type="match status" value="1"/>
</dbReference>
<dbReference type="InterPro" id="IPR023346">
    <property type="entry name" value="Lysozyme-like_dom_sf"/>
</dbReference>
<protein>
    <submittedName>
        <fullName evidence="3">Lytic transglycosylase domain-containing protein</fullName>
    </submittedName>
</protein>
<dbReference type="Proteomes" id="UP001306592">
    <property type="component" value="Unassembled WGS sequence"/>
</dbReference>
<keyword evidence="1" id="KW-0732">Signal</keyword>